<comment type="caution">
    <text evidence="3">The sequence shown here is derived from an EMBL/GenBank/DDBJ whole genome shotgun (WGS) entry which is preliminary data.</text>
</comment>
<dbReference type="Proteomes" id="UP001447188">
    <property type="component" value="Unassembled WGS sequence"/>
</dbReference>
<feature type="region of interest" description="Disordered" evidence="1">
    <location>
        <begin position="175"/>
        <end position="194"/>
    </location>
</feature>
<feature type="compositionally biased region" description="Basic and acidic residues" evidence="1">
    <location>
        <begin position="175"/>
        <end position="185"/>
    </location>
</feature>
<dbReference type="EMBL" id="JBBBZM010000022">
    <property type="protein sequence ID" value="KAL0638435.1"/>
    <property type="molecule type" value="Genomic_DNA"/>
</dbReference>
<dbReference type="Pfam" id="PF10313">
    <property type="entry name" value="DUF2415"/>
    <property type="match status" value="1"/>
</dbReference>
<feature type="domain" description="DUF2415" evidence="2">
    <location>
        <begin position="49"/>
        <end position="76"/>
    </location>
</feature>
<gene>
    <name evidence="3" type="ORF">Q9L58_002579</name>
</gene>
<name>A0ABR3GR94_9PEZI</name>
<keyword evidence="4" id="KW-1185">Reference proteome</keyword>
<feature type="compositionally biased region" description="Polar residues" evidence="1">
    <location>
        <begin position="228"/>
        <end position="243"/>
    </location>
</feature>
<feature type="compositionally biased region" description="Basic and acidic residues" evidence="1">
    <location>
        <begin position="98"/>
        <end position="116"/>
    </location>
</feature>
<protein>
    <recommendedName>
        <fullName evidence="2">DUF2415 domain-containing protein</fullName>
    </recommendedName>
</protein>
<organism evidence="3 4">
    <name type="scientific">Discina gigas</name>
    <dbReference type="NCBI Taxonomy" id="1032678"/>
    <lineage>
        <taxon>Eukaryota</taxon>
        <taxon>Fungi</taxon>
        <taxon>Dikarya</taxon>
        <taxon>Ascomycota</taxon>
        <taxon>Pezizomycotina</taxon>
        <taxon>Pezizomycetes</taxon>
        <taxon>Pezizales</taxon>
        <taxon>Discinaceae</taxon>
        <taxon>Discina</taxon>
    </lineage>
</organism>
<evidence type="ECO:0000313" key="4">
    <source>
        <dbReference type="Proteomes" id="UP001447188"/>
    </source>
</evidence>
<feature type="region of interest" description="Disordered" evidence="1">
    <location>
        <begin position="96"/>
        <end position="131"/>
    </location>
</feature>
<feature type="region of interest" description="Disordered" evidence="1">
    <location>
        <begin position="200"/>
        <end position="245"/>
    </location>
</feature>
<evidence type="ECO:0000313" key="3">
    <source>
        <dbReference type="EMBL" id="KAL0638435.1"/>
    </source>
</evidence>
<proteinExistence type="predicted"/>
<reference evidence="3 4" key="1">
    <citation type="submission" date="2024-02" db="EMBL/GenBank/DDBJ databases">
        <title>Discinaceae phylogenomics.</title>
        <authorList>
            <person name="Dirks A.C."/>
            <person name="James T.Y."/>
        </authorList>
    </citation>
    <scope>NUCLEOTIDE SEQUENCE [LARGE SCALE GENOMIC DNA]</scope>
    <source>
        <strain evidence="3 4">ACD0624</strain>
    </source>
</reference>
<evidence type="ECO:0000256" key="1">
    <source>
        <dbReference type="SAM" id="MobiDB-lite"/>
    </source>
</evidence>
<sequence>MPQYHLTVNISSSLEIFPRSTSTTLPLLLVRVLELLAQELEKQVVNPPWDLLIWAEHSGRVCVADARSNFRKRQVVDILVEKDDLIEAEVMSVDGDDDTQHSWRRREGSADRRYTREEEESEEDAAAASGDDVHALFSRRFGELSELVSRVRGNSHECTPALLRDYRERQIERERARQRIHDPPRRRNSTHPSYADQLVSAASVSTRLPVPVPTPSAPPMPESNPPSQRLSWNTSSEPRSSASRPLDVIFTEHQRNREQLSALIAEERRRTYIRRRANGGSAASADVVDDGGAGYRDDGDGVDITGCTLSLDGSKLYVATDGGIVEYHVDIAGRKVFPSFTPR</sequence>
<accession>A0ABR3GR94</accession>
<evidence type="ECO:0000259" key="2">
    <source>
        <dbReference type="Pfam" id="PF10313"/>
    </source>
</evidence>
<dbReference type="InterPro" id="IPR019417">
    <property type="entry name" value="DUF2415"/>
</dbReference>
<feature type="compositionally biased region" description="Pro residues" evidence="1">
    <location>
        <begin position="210"/>
        <end position="224"/>
    </location>
</feature>